<dbReference type="InterPro" id="IPR023430">
    <property type="entry name" value="Pept_HybD-like_dom_sf"/>
</dbReference>
<sequence>MSAPAPLLVLGWGNPGRGDDALGPLLVERLLAQAADLAQRGVLEGLTDFQLQIEHALDVAGREHVLFVDAARDLAEPFAVRPLAPRAAPTPFTHALAPEALLHVAERLHGRAPPATLLALRAHRFDFGAQPSDVAAQALQAGLAWALAWLRAQAASGGGCGSRGSA</sequence>
<comment type="caution">
    <text evidence="1">The sequence shown here is derived from an EMBL/GenBank/DDBJ whole genome shotgun (WGS) entry which is preliminary data.</text>
</comment>
<dbReference type="AlphaFoldDB" id="A0A554XJB2"/>
<dbReference type="PANTHER" id="PTHR30302">
    <property type="entry name" value="HYDROGENASE 1 MATURATION PROTEASE"/>
    <property type="match status" value="1"/>
</dbReference>
<dbReference type="RefSeq" id="WP_143969427.1">
    <property type="nucleotide sequence ID" value="NZ_VJOO01000022.1"/>
</dbReference>
<gene>
    <name evidence="1" type="ORF">Tfont_02112</name>
</gene>
<dbReference type="PANTHER" id="PTHR30302:SF5">
    <property type="entry name" value="SLR1876 PROTEIN"/>
    <property type="match status" value="1"/>
</dbReference>
<dbReference type="Gene3D" id="3.40.50.1450">
    <property type="entry name" value="HybD-like"/>
    <property type="match status" value="1"/>
</dbReference>
<evidence type="ECO:0000313" key="2">
    <source>
        <dbReference type="Proteomes" id="UP000316388"/>
    </source>
</evidence>
<dbReference type="InterPro" id="IPR000671">
    <property type="entry name" value="Peptidase_A31"/>
</dbReference>
<dbReference type="GO" id="GO:0016485">
    <property type="term" value="P:protein processing"/>
    <property type="evidence" value="ECO:0007669"/>
    <property type="project" value="TreeGrafter"/>
</dbReference>
<reference evidence="1 2" key="1">
    <citation type="submission" date="2019-07" db="EMBL/GenBank/DDBJ databases">
        <title>Tepidimonas fonticaldi AT-A2 draft genome.</title>
        <authorList>
            <person name="Da Costa M.S."/>
            <person name="Froufe H.J.C."/>
            <person name="Egas C."/>
            <person name="Albuquerque L."/>
        </authorList>
    </citation>
    <scope>NUCLEOTIDE SEQUENCE [LARGE SCALE GENOMIC DNA]</scope>
    <source>
        <strain evidence="1 2">AT-A2</strain>
    </source>
</reference>
<dbReference type="GO" id="GO:0004175">
    <property type="term" value="F:endopeptidase activity"/>
    <property type="evidence" value="ECO:0007669"/>
    <property type="project" value="TreeGrafter"/>
</dbReference>
<dbReference type="EMBL" id="VJOO01000022">
    <property type="protein sequence ID" value="TSE35927.1"/>
    <property type="molecule type" value="Genomic_DNA"/>
</dbReference>
<dbReference type="NCBIfam" id="TIGR00072">
    <property type="entry name" value="hydrog_prot"/>
    <property type="match status" value="1"/>
</dbReference>
<keyword evidence="1" id="KW-0378">Hydrolase</keyword>
<evidence type="ECO:0000313" key="1">
    <source>
        <dbReference type="EMBL" id="TSE35927.1"/>
    </source>
</evidence>
<protein>
    <submittedName>
        <fullName evidence="1">Hydrogenase maturation protease</fullName>
    </submittedName>
</protein>
<proteinExistence type="predicted"/>
<dbReference type="Proteomes" id="UP000316388">
    <property type="component" value="Unassembled WGS sequence"/>
</dbReference>
<dbReference type="GO" id="GO:0008047">
    <property type="term" value="F:enzyme activator activity"/>
    <property type="evidence" value="ECO:0007669"/>
    <property type="project" value="InterPro"/>
</dbReference>
<keyword evidence="1" id="KW-0645">Protease</keyword>
<dbReference type="SUPFAM" id="SSF53163">
    <property type="entry name" value="HybD-like"/>
    <property type="match status" value="1"/>
</dbReference>
<name>A0A554XJB2_9BURK</name>
<organism evidence="1 2">
    <name type="scientific">Tepidimonas fonticaldi</name>
    <dbReference type="NCBI Taxonomy" id="1101373"/>
    <lineage>
        <taxon>Bacteria</taxon>
        <taxon>Pseudomonadati</taxon>
        <taxon>Pseudomonadota</taxon>
        <taxon>Betaproteobacteria</taxon>
        <taxon>Burkholderiales</taxon>
        <taxon>Tepidimonas</taxon>
    </lineage>
</organism>
<accession>A0A554XJB2</accession>